<sequence>MELRSAEFDRPSGMKSQSRSVVMAKHGLVATSHPAAAQAGLDVLRAGGNAVDAAIATNAMLGVVEPMSCGIGGDLFAIVWDAKTQKLYGLNASGRSPRQLSRAVFVEKNLAQIPDYGPLSWSVPGCVDGWHELLAKFGSRPLAELLAPSIEAAEDGYPVSELIAAGWMGSEKRLKEWPDSTRVYLPNGRAPQAGEIMRLPELAASYRLIAERGREAFYRGPIAAEIIRFSQANGGYFSLADFVEHRSDWIVPVSTNYRGYTVWELPPNGQGIAALQMLNILEGYDLKSLGPKSAEYVHRFVEAKKLAFADRARFYADPEFSPAPVGELISKPYADRRRGLIQPDAILKNVPAGDPKLVHGDTVYLTVVDKDRNCCSLIQSLYHGFGSQVVPGNVGFALQNRGQLFALNDTHPNRLEPGKRPFHTIIPAMVTKNNRPWFCFGVMGGDMQPQGHVQVLVNLIDFGLNVQAAGDAARIRHEGSATPTGLPEEDGGGTVFLESGFPAETVDRLKALGHRVTVGSAGSYGGYQGILIDWERGVLHGASDPRKDGAAVGY</sequence>
<dbReference type="InterPro" id="IPR000101">
    <property type="entry name" value="GGT_peptidase"/>
</dbReference>
<dbReference type="AlphaFoldDB" id="A0A7C2PJB9"/>
<dbReference type="EC" id="3.4.19.13" evidence="6"/>
<evidence type="ECO:0000256" key="5">
    <source>
        <dbReference type="PIRSR" id="PIRSR600101-2"/>
    </source>
</evidence>
<evidence type="ECO:0000313" key="7">
    <source>
        <dbReference type="EMBL" id="HEN17157.1"/>
    </source>
</evidence>
<dbReference type="GO" id="GO:0036374">
    <property type="term" value="F:glutathione hydrolase activity"/>
    <property type="evidence" value="ECO:0007669"/>
    <property type="project" value="UniProtKB-UniRule"/>
</dbReference>
<organism evidence="7">
    <name type="scientific">Schlesneria paludicola</name>
    <dbReference type="NCBI Taxonomy" id="360056"/>
    <lineage>
        <taxon>Bacteria</taxon>
        <taxon>Pseudomonadati</taxon>
        <taxon>Planctomycetota</taxon>
        <taxon>Planctomycetia</taxon>
        <taxon>Planctomycetales</taxon>
        <taxon>Planctomycetaceae</taxon>
        <taxon>Schlesneria</taxon>
    </lineage>
</organism>
<dbReference type="SUPFAM" id="SSF56235">
    <property type="entry name" value="N-terminal nucleophile aminohydrolases (Ntn hydrolases)"/>
    <property type="match status" value="1"/>
</dbReference>
<dbReference type="InterPro" id="IPR029055">
    <property type="entry name" value="Ntn_hydrolases_N"/>
</dbReference>
<comment type="PTM">
    <text evidence="6">Cleaved by autocatalysis into a large and a small subunit.</text>
</comment>
<keyword evidence="6" id="KW-0378">Hydrolase</keyword>
<dbReference type="UniPathway" id="UPA00204"/>
<feature type="active site" description="Nucleophile" evidence="4">
    <location>
        <position position="362"/>
    </location>
</feature>
<evidence type="ECO:0000256" key="2">
    <source>
        <dbReference type="ARBA" id="ARBA00001089"/>
    </source>
</evidence>
<keyword evidence="6 7" id="KW-0808">Transferase</keyword>
<feature type="binding site" evidence="5">
    <location>
        <position position="445"/>
    </location>
    <ligand>
        <name>L-glutamate</name>
        <dbReference type="ChEBI" id="CHEBI:29985"/>
    </ligand>
</feature>
<dbReference type="PRINTS" id="PR01210">
    <property type="entry name" value="GGTRANSPTASE"/>
</dbReference>
<dbReference type="GO" id="GO:0006751">
    <property type="term" value="P:glutathione catabolic process"/>
    <property type="evidence" value="ECO:0007669"/>
    <property type="project" value="UniProtKB-UniRule"/>
</dbReference>
<dbReference type="GO" id="GO:0006750">
    <property type="term" value="P:glutathione biosynthetic process"/>
    <property type="evidence" value="ECO:0007669"/>
    <property type="project" value="UniProtKB-KW"/>
</dbReference>
<comment type="catalytic activity">
    <reaction evidence="2 6">
        <text>glutathione + H2O = L-cysteinylglycine + L-glutamate</text>
        <dbReference type="Rhea" id="RHEA:28807"/>
        <dbReference type="ChEBI" id="CHEBI:15377"/>
        <dbReference type="ChEBI" id="CHEBI:29985"/>
        <dbReference type="ChEBI" id="CHEBI:57925"/>
        <dbReference type="ChEBI" id="CHEBI:61694"/>
        <dbReference type="EC" id="3.4.19.13"/>
    </reaction>
</comment>
<dbReference type="Pfam" id="PF01019">
    <property type="entry name" value="G_glu_transpept"/>
    <property type="match status" value="1"/>
</dbReference>
<evidence type="ECO:0000256" key="6">
    <source>
        <dbReference type="RuleBase" id="RU368036"/>
    </source>
</evidence>
<reference evidence="7" key="1">
    <citation type="journal article" date="2020" name="mSystems">
        <title>Genome- and Community-Level Interaction Insights into Carbon Utilization and Element Cycling Functions of Hydrothermarchaeota in Hydrothermal Sediment.</title>
        <authorList>
            <person name="Zhou Z."/>
            <person name="Liu Y."/>
            <person name="Xu W."/>
            <person name="Pan J."/>
            <person name="Luo Z.H."/>
            <person name="Li M."/>
        </authorList>
    </citation>
    <scope>NUCLEOTIDE SEQUENCE [LARGE SCALE GENOMIC DNA]</scope>
    <source>
        <strain evidence="7">SpSt-339</strain>
    </source>
</reference>
<comment type="catalytic activity">
    <reaction evidence="3 6">
        <text>an N-terminal (5-L-glutamyl)-[peptide] + an alpha-amino acid = 5-L-glutamyl amino acid + an N-terminal L-alpha-aminoacyl-[peptide]</text>
        <dbReference type="Rhea" id="RHEA:23904"/>
        <dbReference type="Rhea" id="RHEA-COMP:9780"/>
        <dbReference type="Rhea" id="RHEA-COMP:9795"/>
        <dbReference type="ChEBI" id="CHEBI:77644"/>
        <dbReference type="ChEBI" id="CHEBI:78597"/>
        <dbReference type="ChEBI" id="CHEBI:78599"/>
        <dbReference type="ChEBI" id="CHEBI:78608"/>
        <dbReference type="EC" id="2.3.2.2"/>
    </reaction>
</comment>
<dbReference type="GO" id="GO:0103068">
    <property type="term" value="F:leukotriene C4 gamma-glutamyl transferase activity"/>
    <property type="evidence" value="ECO:0007669"/>
    <property type="project" value="UniProtKB-EC"/>
</dbReference>
<evidence type="ECO:0000256" key="3">
    <source>
        <dbReference type="ARBA" id="ARBA00047417"/>
    </source>
</evidence>
<dbReference type="InterPro" id="IPR043137">
    <property type="entry name" value="GGT_ssub_C"/>
</dbReference>
<comment type="caution">
    <text evidence="7">The sequence shown here is derived from an EMBL/GenBank/DDBJ whole genome shotgun (WGS) entry which is preliminary data.</text>
</comment>
<dbReference type="EC" id="2.3.2.2" evidence="6"/>
<dbReference type="PANTHER" id="PTHR43881">
    <property type="entry name" value="GAMMA-GLUTAMYLTRANSPEPTIDASE (AFU_ORTHOLOGUE AFUA_4G13580)"/>
    <property type="match status" value="1"/>
</dbReference>
<proteinExistence type="inferred from homology"/>
<gene>
    <name evidence="7" type="primary">ggt</name>
    <name evidence="7" type="ORF">ENQ76_16995</name>
</gene>
<dbReference type="InterPro" id="IPR052896">
    <property type="entry name" value="GGT-like_enzyme"/>
</dbReference>
<evidence type="ECO:0000256" key="4">
    <source>
        <dbReference type="PIRSR" id="PIRSR600101-1"/>
    </source>
</evidence>
<evidence type="ECO:0000256" key="1">
    <source>
        <dbReference type="ARBA" id="ARBA00001049"/>
    </source>
</evidence>
<keyword evidence="6" id="KW-0865">Zymogen</keyword>
<dbReference type="InterPro" id="IPR043138">
    <property type="entry name" value="GGT_lsub"/>
</dbReference>
<dbReference type="Gene3D" id="3.60.20.40">
    <property type="match status" value="1"/>
</dbReference>
<comment type="similarity">
    <text evidence="6">Belongs to the gamma-glutamyltransferase family.</text>
</comment>
<accession>A0A7C2PJB9</accession>
<comment type="subunit">
    <text evidence="6">This enzyme consists of two polypeptide chains, which are synthesized in precursor form from a single polypeptide.</text>
</comment>
<comment type="pathway">
    <text evidence="6">Sulfur metabolism; glutathione metabolism.</text>
</comment>
<protein>
    <recommendedName>
        <fullName evidence="6">Glutathione hydrolase proenzyme</fullName>
        <ecNumber evidence="6">2.3.2.2</ecNumber>
        <ecNumber evidence="6">3.4.19.13</ecNumber>
    </recommendedName>
    <component>
        <recommendedName>
            <fullName evidence="6">Glutathione hydrolase large chain</fullName>
        </recommendedName>
    </component>
    <component>
        <recommendedName>
            <fullName evidence="6">Glutathione hydrolase small chain</fullName>
        </recommendedName>
    </component>
</protein>
<comment type="catalytic activity">
    <reaction evidence="1 6">
        <text>an S-substituted glutathione + H2O = an S-substituted L-cysteinylglycine + L-glutamate</text>
        <dbReference type="Rhea" id="RHEA:59468"/>
        <dbReference type="ChEBI" id="CHEBI:15377"/>
        <dbReference type="ChEBI" id="CHEBI:29985"/>
        <dbReference type="ChEBI" id="CHEBI:90779"/>
        <dbReference type="ChEBI" id="CHEBI:143103"/>
        <dbReference type="EC" id="3.4.19.13"/>
    </reaction>
</comment>
<name>A0A7C2PJB9_9PLAN</name>
<keyword evidence="6" id="KW-0317">Glutathione biosynthesis</keyword>
<dbReference type="PANTHER" id="PTHR43881:SF1">
    <property type="entry name" value="GAMMA-GLUTAMYLTRANSPEPTIDASE (AFU_ORTHOLOGUE AFUA_4G13580)"/>
    <property type="match status" value="1"/>
</dbReference>
<dbReference type="Gene3D" id="1.10.246.130">
    <property type="match status" value="1"/>
</dbReference>
<keyword evidence="6 7" id="KW-0012">Acyltransferase</keyword>
<dbReference type="NCBIfam" id="TIGR00066">
    <property type="entry name" value="g_glut_trans"/>
    <property type="match status" value="1"/>
</dbReference>
<dbReference type="EMBL" id="DSOK01000465">
    <property type="protein sequence ID" value="HEN17157.1"/>
    <property type="molecule type" value="Genomic_DNA"/>
</dbReference>